<keyword evidence="2" id="KW-1185">Reference proteome</keyword>
<sequence length="432" mass="48038">MIGVANNRILISKGSTVALIDLKFKALLGSLDFYAKSKLPGSVKPPRVATLLKCPVVAGNSMRSRKTFALVLLSNAKDNINAIEHVSIDTGLGRLRDAIGKGLQSGAKTTPQFVGMPSLITTAEYQDSTTETAELLKRSKVASDETVKFFEEAKQLKAKKKVQEFDDKVVAFFKNEKNNTSSNDTTGKNESHQQQFQVFEVEKDRVLDPKFVTEIVSLVVDSTDGPHHNLSIYDFFLPEKAFTYLLTHPLFPSQFASGLLSALADYPRLLRQAIVTCPQIPCIDLIEQLSVTDNEDIFKDVITRLVEEFSNDKITQTTFKLIKLSAAGEIASFDLDKIIHTILATNCGFEILNSFIDSNGLVLSLHYSKNETQLSKLYKKTQDKVNCITADTQLLALVTQGLVLADKLKSKNKKHKNKFQKEKSSYERIGCF</sequence>
<organism evidence="1 2">
    <name type="scientific">Ambrosiozyma monospora</name>
    <name type="common">Yeast</name>
    <name type="synonym">Endomycopsis monosporus</name>
    <dbReference type="NCBI Taxonomy" id="43982"/>
    <lineage>
        <taxon>Eukaryota</taxon>
        <taxon>Fungi</taxon>
        <taxon>Dikarya</taxon>
        <taxon>Ascomycota</taxon>
        <taxon>Saccharomycotina</taxon>
        <taxon>Pichiomycetes</taxon>
        <taxon>Pichiales</taxon>
        <taxon>Pichiaceae</taxon>
        <taxon>Ambrosiozyma</taxon>
    </lineage>
</organism>
<reference evidence="1" key="1">
    <citation type="submission" date="2023-04" db="EMBL/GenBank/DDBJ databases">
        <title>Ambrosiozyma monospora NBRC 10751.</title>
        <authorList>
            <person name="Ichikawa N."/>
            <person name="Sato H."/>
            <person name="Tonouchi N."/>
        </authorList>
    </citation>
    <scope>NUCLEOTIDE SEQUENCE</scope>
    <source>
        <strain evidence="1">NBRC 10751</strain>
    </source>
</reference>
<evidence type="ECO:0000313" key="2">
    <source>
        <dbReference type="Proteomes" id="UP001165064"/>
    </source>
</evidence>
<dbReference type="Proteomes" id="UP001165064">
    <property type="component" value="Unassembled WGS sequence"/>
</dbReference>
<dbReference type="EMBL" id="BSXS01004113">
    <property type="protein sequence ID" value="GME82480.1"/>
    <property type="molecule type" value="Genomic_DNA"/>
</dbReference>
<evidence type="ECO:0000313" key="1">
    <source>
        <dbReference type="EMBL" id="GME82480.1"/>
    </source>
</evidence>
<accession>A0ACB5T6X0</accession>
<protein>
    <submittedName>
        <fullName evidence="1">Unnamed protein product</fullName>
    </submittedName>
</protein>
<gene>
    <name evidence="1" type="ORF">Amon02_000554900</name>
</gene>
<comment type="caution">
    <text evidence="1">The sequence shown here is derived from an EMBL/GenBank/DDBJ whole genome shotgun (WGS) entry which is preliminary data.</text>
</comment>
<proteinExistence type="predicted"/>
<name>A0ACB5T6X0_AMBMO</name>